<feature type="non-terminal residue" evidence="3">
    <location>
        <position position="1"/>
    </location>
</feature>
<reference evidence="3" key="1">
    <citation type="submission" date="2018-05" db="EMBL/GenBank/DDBJ databases">
        <authorList>
            <person name="Lanie J.A."/>
            <person name="Ng W.-L."/>
            <person name="Kazmierczak K.M."/>
            <person name="Andrzejewski T.M."/>
            <person name="Davidsen T.M."/>
            <person name="Wayne K.J."/>
            <person name="Tettelin H."/>
            <person name="Glass J.I."/>
            <person name="Rusch D."/>
            <person name="Podicherti R."/>
            <person name="Tsui H.-C.T."/>
            <person name="Winkler M.E."/>
        </authorList>
    </citation>
    <scope>NUCLEOTIDE SEQUENCE</scope>
</reference>
<dbReference type="PANTHER" id="PTHR42693:SF33">
    <property type="entry name" value="ARYLSULFATASE"/>
    <property type="match status" value="1"/>
</dbReference>
<feature type="non-terminal residue" evidence="3">
    <location>
        <position position="45"/>
    </location>
</feature>
<evidence type="ECO:0000259" key="2">
    <source>
        <dbReference type="Pfam" id="PF00884"/>
    </source>
</evidence>
<gene>
    <name evidence="3" type="ORF">METZ01_LOCUS83701</name>
</gene>
<dbReference type="PANTHER" id="PTHR42693">
    <property type="entry name" value="ARYLSULFATASE FAMILY MEMBER"/>
    <property type="match status" value="1"/>
</dbReference>
<proteinExistence type="inferred from homology"/>
<evidence type="ECO:0000256" key="1">
    <source>
        <dbReference type="ARBA" id="ARBA00008779"/>
    </source>
</evidence>
<dbReference type="SUPFAM" id="SSF53649">
    <property type="entry name" value="Alkaline phosphatase-like"/>
    <property type="match status" value="1"/>
</dbReference>
<organism evidence="3">
    <name type="scientific">marine metagenome</name>
    <dbReference type="NCBI Taxonomy" id="408172"/>
    <lineage>
        <taxon>unclassified sequences</taxon>
        <taxon>metagenomes</taxon>
        <taxon>ecological metagenomes</taxon>
    </lineage>
</organism>
<feature type="domain" description="Sulfatase N-terminal" evidence="2">
    <location>
        <begin position="6"/>
        <end position="44"/>
    </location>
</feature>
<name>A0A381UU13_9ZZZZ</name>
<dbReference type="Gene3D" id="3.40.720.10">
    <property type="entry name" value="Alkaline Phosphatase, subunit A"/>
    <property type="match status" value="1"/>
</dbReference>
<dbReference type="InterPro" id="IPR017850">
    <property type="entry name" value="Alkaline_phosphatase_core_sf"/>
</dbReference>
<sequence>VTNPGNVLFIMADQLRWDYLSCYGHPTLKTPHLDRLAERGVRFDR</sequence>
<dbReference type="GO" id="GO:0004065">
    <property type="term" value="F:arylsulfatase activity"/>
    <property type="evidence" value="ECO:0007669"/>
    <property type="project" value="TreeGrafter"/>
</dbReference>
<protein>
    <recommendedName>
        <fullName evidence="2">Sulfatase N-terminal domain-containing protein</fullName>
    </recommendedName>
</protein>
<evidence type="ECO:0000313" key="3">
    <source>
        <dbReference type="EMBL" id="SVA30847.1"/>
    </source>
</evidence>
<dbReference type="InterPro" id="IPR000917">
    <property type="entry name" value="Sulfatase_N"/>
</dbReference>
<accession>A0A381UU13</accession>
<dbReference type="AlphaFoldDB" id="A0A381UU13"/>
<comment type="similarity">
    <text evidence="1">Belongs to the sulfatase family.</text>
</comment>
<dbReference type="Pfam" id="PF00884">
    <property type="entry name" value="Sulfatase"/>
    <property type="match status" value="1"/>
</dbReference>
<dbReference type="EMBL" id="UINC01006996">
    <property type="protein sequence ID" value="SVA30847.1"/>
    <property type="molecule type" value="Genomic_DNA"/>
</dbReference>
<dbReference type="InterPro" id="IPR050738">
    <property type="entry name" value="Sulfatase"/>
</dbReference>